<protein>
    <submittedName>
        <fullName evidence="1">Peptide chain release factor 1</fullName>
    </submittedName>
</protein>
<dbReference type="InterPro" id="IPR045853">
    <property type="entry name" value="Pep_chain_release_fac_I_sf"/>
</dbReference>
<keyword evidence="2" id="KW-1185">Reference proteome</keyword>
<gene>
    <name evidence="1" type="ORF">CP959_10195</name>
</gene>
<evidence type="ECO:0000313" key="2">
    <source>
        <dbReference type="Proteomes" id="UP000290580"/>
    </source>
</evidence>
<proteinExistence type="predicted"/>
<accession>A0ABY0EIJ9</accession>
<sequence>TYNYPQNRVSDYRINPTLYRLEYIMNDGIFDEIIDPLIADYQTKLMEMSDI</sequence>
<dbReference type="EMBL" id="NXIC01000026">
    <property type="protein sequence ID" value="RXI24640.1"/>
    <property type="molecule type" value="Genomic_DNA"/>
</dbReference>
<reference evidence="1 2" key="1">
    <citation type="submission" date="2017-09" db="EMBL/GenBank/DDBJ databases">
        <title>Genomics of the genus Arcobacter.</title>
        <authorList>
            <person name="Perez-Cataluna A."/>
            <person name="Figueras M.J."/>
            <person name="Salas-Masso N."/>
        </authorList>
    </citation>
    <scope>NUCLEOTIDE SEQUENCE [LARGE SCALE GENOMIC DNA]</scope>
    <source>
        <strain evidence="1 2">LMG 6621</strain>
    </source>
</reference>
<dbReference type="Proteomes" id="UP000290580">
    <property type="component" value="Unassembled WGS sequence"/>
</dbReference>
<dbReference type="Gene3D" id="3.30.70.1660">
    <property type="match status" value="1"/>
</dbReference>
<organism evidence="1 2">
    <name type="scientific">Aliarcobacter skirrowii CCUG 10374</name>
    <dbReference type="NCBI Taxonomy" id="1032239"/>
    <lineage>
        <taxon>Bacteria</taxon>
        <taxon>Pseudomonadati</taxon>
        <taxon>Campylobacterota</taxon>
        <taxon>Epsilonproteobacteria</taxon>
        <taxon>Campylobacterales</taxon>
        <taxon>Arcobacteraceae</taxon>
        <taxon>Aliarcobacter</taxon>
    </lineage>
</organism>
<comment type="caution">
    <text evidence="1">The sequence shown here is derived from an EMBL/GenBank/DDBJ whole genome shotgun (WGS) entry which is preliminary data.</text>
</comment>
<evidence type="ECO:0000313" key="1">
    <source>
        <dbReference type="EMBL" id="RXI24640.1"/>
    </source>
</evidence>
<name>A0ABY0EIJ9_9BACT</name>
<dbReference type="SUPFAM" id="SSF75620">
    <property type="entry name" value="Release factor"/>
    <property type="match status" value="1"/>
</dbReference>
<feature type="non-terminal residue" evidence="1">
    <location>
        <position position="1"/>
    </location>
</feature>